<dbReference type="PANTHER" id="PTHR43329">
    <property type="entry name" value="EPOXIDE HYDROLASE"/>
    <property type="match status" value="1"/>
</dbReference>
<dbReference type="PRINTS" id="PR00412">
    <property type="entry name" value="EPOXHYDRLASE"/>
</dbReference>
<dbReference type="AlphaFoldDB" id="A0ABD4T4M5"/>
<protein>
    <submittedName>
        <fullName evidence="3">Alpha/beta hydrolase</fullName>
    </submittedName>
</protein>
<dbReference type="GO" id="GO:0016787">
    <property type="term" value="F:hydrolase activity"/>
    <property type="evidence" value="ECO:0007669"/>
    <property type="project" value="UniProtKB-KW"/>
</dbReference>
<evidence type="ECO:0000313" key="3">
    <source>
        <dbReference type="EMBL" id="MCM1983549.1"/>
    </source>
</evidence>
<dbReference type="Pfam" id="PF00561">
    <property type="entry name" value="Abhydrolase_1"/>
    <property type="match status" value="1"/>
</dbReference>
<dbReference type="SUPFAM" id="SSF53474">
    <property type="entry name" value="alpha/beta-Hydrolases"/>
    <property type="match status" value="1"/>
</dbReference>
<dbReference type="PRINTS" id="PR00111">
    <property type="entry name" value="ABHYDROLASE"/>
</dbReference>
<evidence type="ECO:0000313" key="4">
    <source>
        <dbReference type="Proteomes" id="UP000031561"/>
    </source>
</evidence>
<dbReference type="InterPro" id="IPR029058">
    <property type="entry name" value="AB_hydrolase_fold"/>
</dbReference>
<gene>
    <name evidence="3" type="ORF">QQ91_0012045</name>
</gene>
<dbReference type="RefSeq" id="WP_166282367.1">
    <property type="nucleotide sequence ID" value="NZ_JTHE03000064.1"/>
</dbReference>
<keyword evidence="4" id="KW-1185">Reference proteome</keyword>
<name>A0ABD4T4M5_9CYAN</name>
<organism evidence="3 4">
    <name type="scientific">Lyngbya confervoides BDU141951</name>
    <dbReference type="NCBI Taxonomy" id="1574623"/>
    <lineage>
        <taxon>Bacteria</taxon>
        <taxon>Bacillati</taxon>
        <taxon>Cyanobacteriota</taxon>
        <taxon>Cyanophyceae</taxon>
        <taxon>Oscillatoriophycideae</taxon>
        <taxon>Oscillatoriales</taxon>
        <taxon>Microcoleaceae</taxon>
        <taxon>Lyngbya</taxon>
    </lineage>
</organism>
<evidence type="ECO:0000256" key="1">
    <source>
        <dbReference type="ARBA" id="ARBA00022801"/>
    </source>
</evidence>
<dbReference type="Proteomes" id="UP000031561">
    <property type="component" value="Unassembled WGS sequence"/>
</dbReference>
<dbReference type="InterPro" id="IPR000073">
    <property type="entry name" value="AB_hydrolase_1"/>
</dbReference>
<dbReference type="InterPro" id="IPR000639">
    <property type="entry name" value="Epox_hydrolase-like"/>
</dbReference>
<sequence>MDSSISAWTHQFICTNRINLHYVTQGEGELVILLHGFPEFWYSWRFQIPVLAKHFKVVVPDLRGYNDSDKPRSGYDIDTLTQDILGLIESLGYTQAHVVGHDCGGMIAWNLAHRFPQSLKSLSLLNAPHPSRLVRNVAGTLDDLLRTSLLFAAQVPGIPEQWIHQSLPQFVRNYFQTQAVRKAAFSKDVLELYEAALAKQGAVTAVLHHYRQMLNPSLWLAKLGGPPDPIQVPTLVLWGEDDTTLDNSLLEVSARFIQAPFRAKLIPECGHWIQQEVPRLVNAELLKFLPSAPALA</sequence>
<dbReference type="Gene3D" id="3.40.50.1820">
    <property type="entry name" value="alpha/beta hydrolase"/>
    <property type="match status" value="1"/>
</dbReference>
<feature type="domain" description="AB hydrolase-1" evidence="2">
    <location>
        <begin position="30"/>
        <end position="274"/>
    </location>
</feature>
<reference evidence="3 4" key="1">
    <citation type="journal article" date="2015" name="Genome Announc.">
        <title>Draft Genome Sequence of Filamentous Marine Cyanobacterium Lyngbya confervoides Strain BDU141951.</title>
        <authorList>
            <person name="Chandrababunaidu M.M."/>
            <person name="Sen D."/>
            <person name="Tripathy S."/>
        </authorList>
    </citation>
    <scope>NUCLEOTIDE SEQUENCE [LARGE SCALE GENOMIC DNA]</scope>
    <source>
        <strain evidence="3 4">BDU141951</strain>
    </source>
</reference>
<keyword evidence="1 3" id="KW-0378">Hydrolase</keyword>
<dbReference type="EMBL" id="JTHE03000064">
    <property type="protein sequence ID" value="MCM1983549.1"/>
    <property type="molecule type" value="Genomic_DNA"/>
</dbReference>
<accession>A0ABD4T4M5</accession>
<evidence type="ECO:0000259" key="2">
    <source>
        <dbReference type="Pfam" id="PF00561"/>
    </source>
</evidence>
<proteinExistence type="predicted"/>
<comment type="caution">
    <text evidence="3">The sequence shown here is derived from an EMBL/GenBank/DDBJ whole genome shotgun (WGS) entry which is preliminary data.</text>
</comment>